<dbReference type="InterPro" id="IPR011008">
    <property type="entry name" value="Dimeric_a/b-barrel"/>
</dbReference>
<comment type="caution">
    <text evidence="1">The sequence shown here is derived from an EMBL/GenBank/DDBJ whole genome shotgun (WGS) entry which is preliminary data.</text>
</comment>
<dbReference type="Proteomes" id="UP000326838">
    <property type="component" value="Unassembled WGS sequence"/>
</dbReference>
<dbReference type="Gene3D" id="3.30.70.100">
    <property type="match status" value="1"/>
</dbReference>
<accession>A0A5N0TJ45</accession>
<dbReference type="GO" id="GO:0004497">
    <property type="term" value="F:monooxygenase activity"/>
    <property type="evidence" value="ECO:0007669"/>
    <property type="project" value="UniProtKB-KW"/>
</dbReference>
<dbReference type="PROSITE" id="PS51725">
    <property type="entry name" value="ABM"/>
    <property type="match status" value="1"/>
</dbReference>
<dbReference type="Pfam" id="PF03992">
    <property type="entry name" value="ABM"/>
    <property type="match status" value="1"/>
</dbReference>
<gene>
    <name evidence="1" type="ORF">F6B40_06810</name>
</gene>
<dbReference type="InterPro" id="IPR050404">
    <property type="entry name" value="Heme-degrading_MO"/>
</dbReference>
<dbReference type="AlphaFoldDB" id="A0A5J6KW83"/>
<dbReference type="InterPro" id="IPR007138">
    <property type="entry name" value="ABM_dom"/>
</dbReference>
<keyword evidence="1" id="KW-0560">Oxidoreductase</keyword>
<dbReference type="SUPFAM" id="SSF54909">
    <property type="entry name" value="Dimeric alpha+beta barrel"/>
    <property type="match status" value="1"/>
</dbReference>
<accession>A0A5J6KW83</accession>
<sequence length="101" mass="11103">MYIVTNRITVAPENAEAFEQTFGASMRDNLAGVQGLTRATLLRPEADGLPYVSTMEFDSKDDFMAWMRSDSFRASHSDKNANSLASQSAVEQHTVIEVVSA</sequence>
<reference evidence="2" key="1">
    <citation type="submission" date="2019-09" db="EMBL/GenBank/DDBJ databases">
        <title>Mumia zhuanghuii sp. nov. isolated from the intestinal contents of plateau pika (Ochotona curzoniae) in the Qinghai-Tibet plateau of China.</title>
        <authorList>
            <person name="Tian Z."/>
        </authorList>
    </citation>
    <scope>NUCLEOTIDE SEQUENCE [LARGE SCALE GENOMIC DNA]</scope>
    <source>
        <strain evidence="2">L-033</strain>
    </source>
</reference>
<organism evidence="1 2">
    <name type="scientific">Microbacterium caowuchunii</name>
    <dbReference type="NCBI Taxonomy" id="2614638"/>
    <lineage>
        <taxon>Bacteria</taxon>
        <taxon>Bacillati</taxon>
        <taxon>Actinomycetota</taxon>
        <taxon>Actinomycetes</taxon>
        <taxon>Micrococcales</taxon>
        <taxon>Microbacteriaceae</taxon>
        <taxon>Microbacterium</taxon>
    </lineage>
</organism>
<evidence type="ECO:0000313" key="2">
    <source>
        <dbReference type="Proteomes" id="UP000326838"/>
    </source>
</evidence>
<name>A0A5J6KW83_9MICO</name>
<keyword evidence="2" id="KW-1185">Reference proteome</keyword>
<protein>
    <submittedName>
        <fullName evidence="1">Antibiotic biosynthesis monooxygenase</fullName>
    </submittedName>
</protein>
<evidence type="ECO:0000313" key="1">
    <source>
        <dbReference type="EMBL" id="KAA9134468.1"/>
    </source>
</evidence>
<dbReference type="RefSeq" id="WP_150892766.1">
    <property type="nucleotide sequence ID" value="NZ_CP044231.1"/>
</dbReference>
<proteinExistence type="predicted"/>
<dbReference type="PANTHER" id="PTHR34474:SF2">
    <property type="entry name" value="SIGNAL TRANSDUCTION PROTEIN TRAP"/>
    <property type="match status" value="1"/>
</dbReference>
<dbReference type="PANTHER" id="PTHR34474">
    <property type="entry name" value="SIGNAL TRANSDUCTION PROTEIN TRAP"/>
    <property type="match status" value="1"/>
</dbReference>
<keyword evidence="1" id="KW-0503">Monooxygenase</keyword>
<dbReference type="EMBL" id="VYUY01000007">
    <property type="protein sequence ID" value="KAA9134468.1"/>
    <property type="molecule type" value="Genomic_DNA"/>
</dbReference>